<dbReference type="EMBL" id="BPLR01016587">
    <property type="protein sequence ID" value="GIY84890.1"/>
    <property type="molecule type" value="Genomic_DNA"/>
</dbReference>
<name>A0AAV4WSH7_CAEEX</name>
<dbReference type="AlphaFoldDB" id="A0AAV4WSH7"/>
<comment type="caution">
    <text evidence="1">The sequence shown here is derived from an EMBL/GenBank/DDBJ whole genome shotgun (WGS) entry which is preliminary data.</text>
</comment>
<organism evidence="1 2">
    <name type="scientific">Caerostris extrusa</name>
    <name type="common">Bark spider</name>
    <name type="synonym">Caerostris bankana</name>
    <dbReference type="NCBI Taxonomy" id="172846"/>
    <lineage>
        <taxon>Eukaryota</taxon>
        <taxon>Metazoa</taxon>
        <taxon>Ecdysozoa</taxon>
        <taxon>Arthropoda</taxon>
        <taxon>Chelicerata</taxon>
        <taxon>Arachnida</taxon>
        <taxon>Araneae</taxon>
        <taxon>Araneomorphae</taxon>
        <taxon>Entelegynae</taxon>
        <taxon>Araneoidea</taxon>
        <taxon>Araneidae</taxon>
        <taxon>Caerostris</taxon>
    </lineage>
</organism>
<sequence>MFPNLMIYLHSALHRSMQIPIEVGAACTNECNNVPWPENRRFFVCLYIFKEESDNSVNTGNQKLIKRWISFPPALYVNLKHVLISLGWIQFREGLLLVLLEDKILAMQPFLSEVRRERV</sequence>
<dbReference type="Proteomes" id="UP001054945">
    <property type="component" value="Unassembled WGS sequence"/>
</dbReference>
<evidence type="ECO:0000313" key="1">
    <source>
        <dbReference type="EMBL" id="GIY84890.1"/>
    </source>
</evidence>
<protein>
    <submittedName>
        <fullName evidence="1">Uncharacterized protein</fullName>
    </submittedName>
</protein>
<evidence type="ECO:0000313" key="2">
    <source>
        <dbReference type="Proteomes" id="UP001054945"/>
    </source>
</evidence>
<gene>
    <name evidence="1" type="ORF">CEXT_796621</name>
</gene>
<accession>A0AAV4WSH7</accession>
<reference evidence="1 2" key="1">
    <citation type="submission" date="2021-06" db="EMBL/GenBank/DDBJ databases">
        <title>Caerostris extrusa draft genome.</title>
        <authorList>
            <person name="Kono N."/>
            <person name="Arakawa K."/>
        </authorList>
    </citation>
    <scope>NUCLEOTIDE SEQUENCE [LARGE SCALE GENOMIC DNA]</scope>
</reference>
<keyword evidence="2" id="KW-1185">Reference proteome</keyword>
<proteinExistence type="predicted"/>